<keyword evidence="5 8" id="KW-0653">Protein transport</keyword>
<comment type="similarity">
    <text evidence="8">Belongs to the exbB/tolQ family.</text>
</comment>
<evidence type="ECO:0000256" key="7">
    <source>
        <dbReference type="ARBA" id="ARBA00023136"/>
    </source>
</evidence>
<keyword evidence="11" id="KW-1185">Reference proteome</keyword>
<dbReference type="RefSeq" id="WP_157524824.1">
    <property type="nucleotide sequence ID" value="NZ_CP066775.1"/>
</dbReference>
<comment type="subcellular location">
    <subcellularLocation>
        <location evidence="1">Cell membrane</location>
        <topology evidence="1">Multi-pass membrane protein</topology>
    </subcellularLocation>
    <subcellularLocation>
        <location evidence="8">Membrane</location>
        <topology evidence="8">Multi-pass membrane protein</topology>
    </subcellularLocation>
</comment>
<evidence type="ECO:0000259" key="9">
    <source>
        <dbReference type="Pfam" id="PF01618"/>
    </source>
</evidence>
<dbReference type="GO" id="GO:0005886">
    <property type="term" value="C:plasma membrane"/>
    <property type="evidence" value="ECO:0007669"/>
    <property type="project" value="UniProtKB-SubCell"/>
</dbReference>
<organism evidence="10 11">
    <name type="scientific">Mucilaginibacter ginkgonis</name>
    <dbReference type="NCBI Taxonomy" id="2682091"/>
    <lineage>
        <taxon>Bacteria</taxon>
        <taxon>Pseudomonadati</taxon>
        <taxon>Bacteroidota</taxon>
        <taxon>Sphingobacteriia</taxon>
        <taxon>Sphingobacteriales</taxon>
        <taxon>Sphingobacteriaceae</taxon>
        <taxon>Mucilaginibacter</taxon>
    </lineage>
</organism>
<dbReference type="GO" id="GO:0017038">
    <property type="term" value="P:protein import"/>
    <property type="evidence" value="ECO:0007669"/>
    <property type="project" value="TreeGrafter"/>
</dbReference>
<dbReference type="InterPro" id="IPR050790">
    <property type="entry name" value="ExbB/TolQ_transport"/>
</dbReference>
<keyword evidence="6" id="KW-1133">Transmembrane helix</keyword>
<dbReference type="AlphaFoldDB" id="A0A6I4INC7"/>
<keyword evidence="2 8" id="KW-0813">Transport</keyword>
<protein>
    <submittedName>
        <fullName evidence="10">MotA/TolQ/ExbB proton channel family protein</fullName>
    </submittedName>
</protein>
<dbReference type="EMBL" id="CP066775">
    <property type="protein sequence ID" value="QQL49670.1"/>
    <property type="molecule type" value="Genomic_DNA"/>
</dbReference>
<evidence type="ECO:0000256" key="4">
    <source>
        <dbReference type="ARBA" id="ARBA00022692"/>
    </source>
</evidence>
<evidence type="ECO:0000256" key="1">
    <source>
        <dbReference type="ARBA" id="ARBA00004651"/>
    </source>
</evidence>
<gene>
    <name evidence="10" type="ORF">GO620_016100</name>
</gene>
<evidence type="ECO:0000256" key="5">
    <source>
        <dbReference type="ARBA" id="ARBA00022927"/>
    </source>
</evidence>
<dbReference type="KEGG" id="mgik:GO620_016100"/>
<feature type="domain" description="MotA/TolQ/ExbB proton channel" evidence="9">
    <location>
        <begin position="133"/>
        <end position="261"/>
    </location>
</feature>
<evidence type="ECO:0000256" key="6">
    <source>
        <dbReference type="ARBA" id="ARBA00022989"/>
    </source>
</evidence>
<evidence type="ECO:0000256" key="8">
    <source>
        <dbReference type="RuleBase" id="RU004057"/>
    </source>
</evidence>
<evidence type="ECO:0000313" key="11">
    <source>
        <dbReference type="Proteomes" id="UP000429232"/>
    </source>
</evidence>
<sequence length="278" mass="29273">MANAPKPTTPVKKESSGTSAAFATLVIPIALVVAILIYMFILGDPSHFKGGNPEGEPAEGDYFGVIHKGGQIVPVLITYLLLVFIFSIERFIVIGKASGTSSVDAFVKRIQGFLNTGNIEAAKAECDKQKGSVANVIKAGLKKYQEMEVEPNLDVDQKTLAIQKDIEEATALEMPMLEQNLTILATLVSIGTLTGLLGTVRGMIVAFASLGGGGGAGNSAQLASGISEALINTAIGILTSCLSIIMYNIFTSKIDKLTYAIDETGFSIVQTFAASHKK</sequence>
<evidence type="ECO:0000313" key="10">
    <source>
        <dbReference type="EMBL" id="QQL49670.1"/>
    </source>
</evidence>
<reference evidence="10 11" key="1">
    <citation type="submission" date="2020-12" db="EMBL/GenBank/DDBJ databases">
        <title>HMF7856_wgs.fasta genome submission.</title>
        <authorList>
            <person name="Kang H."/>
            <person name="Kim H."/>
            <person name="Joh K."/>
        </authorList>
    </citation>
    <scope>NUCLEOTIDE SEQUENCE [LARGE SCALE GENOMIC DNA]</scope>
    <source>
        <strain evidence="10 11">HMF7856</strain>
    </source>
</reference>
<dbReference type="Pfam" id="PF01618">
    <property type="entry name" value="MotA_ExbB"/>
    <property type="match status" value="1"/>
</dbReference>
<dbReference type="Proteomes" id="UP000429232">
    <property type="component" value="Chromosome"/>
</dbReference>
<evidence type="ECO:0000256" key="2">
    <source>
        <dbReference type="ARBA" id="ARBA00022448"/>
    </source>
</evidence>
<name>A0A6I4INC7_9SPHI</name>
<keyword evidence="3" id="KW-1003">Cell membrane</keyword>
<proteinExistence type="inferred from homology"/>
<accession>A0A6I4INC7</accession>
<keyword evidence="4" id="KW-0812">Transmembrane</keyword>
<dbReference type="PANTHER" id="PTHR30625">
    <property type="entry name" value="PROTEIN TOLQ"/>
    <property type="match status" value="1"/>
</dbReference>
<dbReference type="PANTHER" id="PTHR30625:SF15">
    <property type="entry name" value="BIOPOLYMER TRANSPORT PROTEIN EXBB"/>
    <property type="match status" value="1"/>
</dbReference>
<keyword evidence="7" id="KW-0472">Membrane</keyword>
<evidence type="ECO:0000256" key="3">
    <source>
        <dbReference type="ARBA" id="ARBA00022475"/>
    </source>
</evidence>
<dbReference type="InterPro" id="IPR002898">
    <property type="entry name" value="MotA_ExbB_proton_chnl"/>
</dbReference>